<keyword evidence="2" id="KW-0812">Transmembrane</keyword>
<keyword evidence="2" id="KW-0472">Membrane</keyword>
<dbReference type="AlphaFoldDB" id="A0A1T4YJT8"/>
<protein>
    <recommendedName>
        <fullName evidence="5">DUF3592 domain-containing protein</fullName>
    </recommendedName>
</protein>
<dbReference type="Proteomes" id="UP000190774">
    <property type="component" value="Unassembled WGS sequence"/>
</dbReference>
<feature type="region of interest" description="Disordered" evidence="1">
    <location>
        <begin position="131"/>
        <end position="162"/>
    </location>
</feature>
<dbReference type="STRING" id="48467.SAMN02745166_03540"/>
<feature type="transmembrane region" description="Helical" evidence="2">
    <location>
        <begin position="6"/>
        <end position="27"/>
    </location>
</feature>
<dbReference type="EMBL" id="FUYE01000013">
    <property type="protein sequence ID" value="SKB02094.1"/>
    <property type="molecule type" value="Genomic_DNA"/>
</dbReference>
<reference evidence="4" key="1">
    <citation type="submission" date="2017-02" db="EMBL/GenBank/DDBJ databases">
        <authorList>
            <person name="Varghese N."/>
            <person name="Submissions S."/>
        </authorList>
    </citation>
    <scope>NUCLEOTIDE SEQUENCE [LARGE SCALE GENOMIC DNA]</scope>
    <source>
        <strain evidence="4">ATCC 700200</strain>
    </source>
</reference>
<feature type="transmembrane region" description="Helical" evidence="2">
    <location>
        <begin position="105"/>
        <end position="125"/>
    </location>
</feature>
<keyword evidence="2" id="KW-1133">Transmembrane helix</keyword>
<evidence type="ECO:0000256" key="1">
    <source>
        <dbReference type="SAM" id="MobiDB-lite"/>
    </source>
</evidence>
<accession>A0A1T4YJT8</accession>
<evidence type="ECO:0000313" key="4">
    <source>
        <dbReference type="Proteomes" id="UP000190774"/>
    </source>
</evidence>
<evidence type="ECO:0000313" key="3">
    <source>
        <dbReference type="EMBL" id="SKB02094.1"/>
    </source>
</evidence>
<proteinExistence type="predicted"/>
<sequence length="162" mass="17922">MHKIGVIGFVAFGALAIVLAIAHEYTWWKRRGWRRRRGRIIGFTEDRDNDGVTYNPKIQFEDALGLTTFVSKYGSGKQPIIGEEVDILIDESGDAGEQITPSNRILFTLMPMIFGLLFIMVGVTLEPLKLTEQGSAGQPVTRSESDSTGGDKPQPESEAHSR</sequence>
<name>A0A1T4YJT8_9BACT</name>
<feature type="compositionally biased region" description="Basic and acidic residues" evidence="1">
    <location>
        <begin position="153"/>
        <end position="162"/>
    </location>
</feature>
<organism evidence="3 4">
    <name type="scientific">Prosthecobacter debontii</name>
    <dbReference type="NCBI Taxonomy" id="48467"/>
    <lineage>
        <taxon>Bacteria</taxon>
        <taxon>Pseudomonadati</taxon>
        <taxon>Verrucomicrobiota</taxon>
        <taxon>Verrucomicrobiia</taxon>
        <taxon>Verrucomicrobiales</taxon>
        <taxon>Verrucomicrobiaceae</taxon>
        <taxon>Prosthecobacter</taxon>
    </lineage>
</organism>
<gene>
    <name evidence="3" type="ORF">SAMN02745166_03540</name>
</gene>
<dbReference type="RefSeq" id="WP_078814726.1">
    <property type="nucleotide sequence ID" value="NZ_FUYE01000013.1"/>
</dbReference>
<evidence type="ECO:0000256" key="2">
    <source>
        <dbReference type="SAM" id="Phobius"/>
    </source>
</evidence>
<keyword evidence="4" id="KW-1185">Reference proteome</keyword>
<feature type="compositionally biased region" description="Polar residues" evidence="1">
    <location>
        <begin position="132"/>
        <end position="148"/>
    </location>
</feature>
<evidence type="ECO:0008006" key="5">
    <source>
        <dbReference type="Google" id="ProtNLM"/>
    </source>
</evidence>